<organism evidence="5 6">
    <name type="scientific">Actinokineospora bangkokensis</name>
    <dbReference type="NCBI Taxonomy" id="1193682"/>
    <lineage>
        <taxon>Bacteria</taxon>
        <taxon>Bacillati</taxon>
        <taxon>Actinomycetota</taxon>
        <taxon>Actinomycetes</taxon>
        <taxon>Pseudonocardiales</taxon>
        <taxon>Pseudonocardiaceae</taxon>
        <taxon>Actinokineospora</taxon>
    </lineage>
</organism>
<dbReference type="CDD" id="cd06170">
    <property type="entry name" value="LuxR_C_like"/>
    <property type="match status" value="1"/>
</dbReference>
<dbReference type="EMBL" id="MKQR01000014">
    <property type="protein sequence ID" value="OLR92873.1"/>
    <property type="molecule type" value="Genomic_DNA"/>
</dbReference>
<evidence type="ECO:0000313" key="5">
    <source>
        <dbReference type="EMBL" id="OLR92873.1"/>
    </source>
</evidence>
<accession>A0A1Q9LLJ8</accession>
<dbReference type="PROSITE" id="PS50043">
    <property type="entry name" value="HTH_LUXR_2"/>
    <property type="match status" value="1"/>
</dbReference>
<dbReference type="SUPFAM" id="SSF46894">
    <property type="entry name" value="C-terminal effector domain of the bipartite response regulators"/>
    <property type="match status" value="1"/>
</dbReference>
<dbReference type="RefSeq" id="WP_075975389.1">
    <property type="nucleotide sequence ID" value="NZ_MKQR01000014.1"/>
</dbReference>
<gene>
    <name evidence="5" type="ORF">BJP25_19300</name>
</gene>
<dbReference type="InterPro" id="IPR000792">
    <property type="entry name" value="Tscrpt_reg_LuxR_C"/>
</dbReference>
<evidence type="ECO:0000256" key="2">
    <source>
        <dbReference type="ARBA" id="ARBA00023125"/>
    </source>
</evidence>
<reference evidence="5 6" key="1">
    <citation type="submission" date="2016-10" db="EMBL/GenBank/DDBJ databases">
        <title>The Draft Genome Sequence of Actinokineospora bangkokensis 44EHWT reveals the biosynthetic pathway of antifungal compounds Thailandins with unusual extender unit butylmalonyl-CoA.</title>
        <authorList>
            <person name="Greule A."/>
            <person name="Intra B."/>
            <person name="Flemming S."/>
            <person name="Rommel M.G."/>
            <person name="Panbangred W."/>
            <person name="Bechthold A."/>
        </authorList>
    </citation>
    <scope>NUCLEOTIDE SEQUENCE [LARGE SCALE GENOMIC DNA]</scope>
    <source>
        <strain evidence="5 6">44EHW</strain>
    </source>
</reference>
<evidence type="ECO:0000259" key="4">
    <source>
        <dbReference type="PROSITE" id="PS50043"/>
    </source>
</evidence>
<keyword evidence="1" id="KW-0805">Transcription regulation</keyword>
<dbReference type="STRING" id="1193682.BJP25_19300"/>
<dbReference type="OrthoDB" id="4309410at2"/>
<dbReference type="SMART" id="SM00421">
    <property type="entry name" value="HTH_LUXR"/>
    <property type="match status" value="1"/>
</dbReference>
<dbReference type="Gene3D" id="3.40.50.2300">
    <property type="match status" value="1"/>
</dbReference>
<evidence type="ECO:0000313" key="6">
    <source>
        <dbReference type="Proteomes" id="UP000186040"/>
    </source>
</evidence>
<dbReference type="GO" id="GO:0006355">
    <property type="term" value="P:regulation of DNA-templated transcription"/>
    <property type="evidence" value="ECO:0007669"/>
    <property type="project" value="InterPro"/>
</dbReference>
<protein>
    <recommendedName>
        <fullName evidence="4">HTH luxR-type domain-containing protein</fullName>
    </recommendedName>
</protein>
<feature type="domain" description="HTH luxR-type" evidence="4">
    <location>
        <begin position="141"/>
        <end position="206"/>
    </location>
</feature>
<keyword evidence="3" id="KW-0804">Transcription</keyword>
<dbReference type="GO" id="GO:0003677">
    <property type="term" value="F:DNA binding"/>
    <property type="evidence" value="ECO:0007669"/>
    <property type="project" value="UniProtKB-KW"/>
</dbReference>
<keyword evidence="6" id="KW-1185">Reference proteome</keyword>
<dbReference type="Proteomes" id="UP000186040">
    <property type="component" value="Unassembled WGS sequence"/>
</dbReference>
<dbReference type="PANTHER" id="PTHR44688:SF16">
    <property type="entry name" value="DNA-BINDING TRANSCRIPTIONAL ACTIVATOR DEVR_DOSR"/>
    <property type="match status" value="1"/>
</dbReference>
<sequence length="208" mass="22341">MGGRIPVHVHAPDAITRFGLNAALGQCAELVPVEWERVAEGTVVLLAADAVDAQLLRAVRELHARGCTHLILVTSAVDEAGLRAAVEVGICGVVQRDEVSPSKLSQTVVKATQGEAAMPAQMLTMLLNQVSRLQHGVSTARSTRLTGLTARETQVLRLVADGLDTDEIATELSYSSRTVKNILYGVTSRFCLRNRSHAVAYAMREGFI</sequence>
<dbReference type="InterPro" id="IPR016032">
    <property type="entry name" value="Sig_transdc_resp-reg_C-effctor"/>
</dbReference>
<name>A0A1Q9LLJ8_9PSEU</name>
<dbReference type="AlphaFoldDB" id="A0A1Q9LLJ8"/>
<proteinExistence type="predicted"/>
<evidence type="ECO:0000256" key="1">
    <source>
        <dbReference type="ARBA" id="ARBA00023015"/>
    </source>
</evidence>
<dbReference type="PANTHER" id="PTHR44688">
    <property type="entry name" value="DNA-BINDING TRANSCRIPTIONAL ACTIVATOR DEVR_DOSR"/>
    <property type="match status" value="1"/>
</dbReference>
<keyword evidence="2" id="KW-0238">DNA-binding</keyword>
<comment type="caution">
    <text evidence="5">The sequence shown here is derived from an EMBL/GenBank/DDBJ whole genome shotgun (WGS) entry which is preliminary data.</text>
</comment>
<dbReference type="PRINTS" id="PR00038">
    <property type="entry name" value="HTHLUXR"/>
</dbReference>
<evidence type="ECO:0000256" key="3">
    <source>
        <dbReference type="ARBA" id="ARBA00023163"/>
    </source>
</evidence>
<dbReference type="Pfam" id="PF00196">
    <property type="entry name" value="GerE"/>
    <property type="match status" value="1"/>
</dbReference>